<dbReference type="InterPro" id="IPR023214">
    <property type="entry name" value="HAD_sf"/>
</dbReference>
<name>A0AAD9LIW7_BABDI</name>
<reference evidence="1" key="1">
    <citation type="journal article" date="2014" name="Nucleic Acids Res.">
        <title>The evolutionary dynamics of variant antigen genes in Babesia reveal a history of genomic innovation underlying host-parasite interaction.</title>
        <authorList>
            <person name="Jackson A.P."/>
            <person name="Otto T.D."/>
            <person name="Darby A."/>
            <person name="Ramaprasad A."/>
            <person name="Xia D."/>
            <person name="Echaide I.E."/>
            <person name="Farber M."/>
            <person name="Gahlot S."/>
            <person name="Gamble J."/>
            <person name="Gupta D."/>
            <person name="Gupta Y."/>
            <person name="Jackson L."/>
            <person name="Malandrin L."/>
            <person name="Malas T.B."/>
            <person name="Moussa E."/>
            <person name="Nair M."/>
            <person name="Reid A.J."/>
            <person name="Sanders M."/>
            <person name="Sharma J."/>
            <person name="Tracey A."/>
            <person name="Quail M.A."/>
            <person name="Weir W."/>
            <person name="Wastling J.M."/>
            <person name="Hall N."/>
            <person name="Willadsen P."/>
            <person name="Lingelbach K."/>
            <person name="Shiels B."/>
            <person name="Tait A."/>
            <person name="Berriman M."/>
            <person name="Allred D.R."/>
            <person name="Pain A."/>
        </authorList>
    </citation>
    <scope>NUCLEOTIDE SEQUENCE</scope>
    <source>
        <strain evidence="1">1802A</strain>
    </source>
</reference>
<dbReference type="NCBIfam" id="TIGR01484">
    <property type="entry name" value="HAD-SF-IIB"/>
    <property type="match status" value="1"/>
</dbReference>
<organism evidence="1 2">
    <name type="scientific">Babesia divergens</name>
    <dbReference type="NCBI Taxonomy" id="32595"/>
    <lineage>
        <taxon>Eukaryota</taxon>
        <taxon>Sar</taxon>
        <taxon>Alveolata</taxon>
        <taxon>Apicomplexa</taxon>
        <taxon>Aconoidasida</taxon>
        <taxon>Piroplasmida</taxon>
        <taxon>Babesiidae</taxon>
        <taxon>Babesia</taxon>
    </lineage>
</organism>
<proteinExistence type="predicted"/>
<keyword evidence="2" id="KW-1185">Reference proteome</keyword>
<dbReference type="PANTHER" id="PTHR10000:SF8">
    <property type="entry name" value="HAD SUPERFAMILY HYDROLASE-LIKE, TYPE 3"/>
    <property type="match status" value="1"/>
</dbReference>
<dbReference type="AlphaFoldDB" id="A0AAD9LIW7"/>
<dbReference type="GO" id="GO:0000287">
    <property type="term" value="F:magnesium ion binding"/>
    <property type="evidence" value="ECO:0007669"/>
    <property type="project" value="TreeGrafter"/>
</dbReference>
<reference evidence="1" key="2">
    <citation type="submission" date="2021-05" db="EMBL/GenBank/DDBJ databases">
        <authorList>
            <person name="Pain A."/>
        </authorList>
    </citation>
    <scope>NUCLEOTIDE SEQUENCE</scope>
    <source>
        <strain evidence="1">1802A</strain>
    </source>
</reference>
<gene>
    <name evidence="1" type="ORF">X943_002381</name>
</gene>
<dbReference type="Gene3D" id="3.30.1240.10">
    <property type="match status" value="1"/>
</dbReference>
<dbReference type="GO" id="GO:0005829">
    <property type="term" value="C:cytosol"/>
    <property type="evidence" value="ECO:0007669"/>
    <property type="project" value="TreeGrafter"/>
</dbReference>
<dbReference type="InterPro" id="IPR036412">
    <property type="entry name" value="HAD-like_sf"/>
</dbReference>
<feature type="non-terminal residue" evidence="1">
    <location>
        <position position="309"/>
    </location>
</feature>
<dbReference type="Gene3D" id="3.40.50.1000">
    <property type="entry name" value="HAD superfamily/HAD-like"/>
    <property type="match status" value="1"/>
</dbReference>
<comment type="caution">
    <text evidence="1">The sequence shown here is derived from an EMBL/GenBank/DDBJ whole genome shotgun (WGS) entry which is preliminary data.</text>
</comment>
<protein>
    <submittedName>
        <fullName evidence="1">HAD superfamily hydrolase</fullName>
    </submittedName>
</protein>
<dbReference type="EMBL" id="JAHBMH010000030">
    <property type="protein sequence ID" value="KAK1937956.1"/>
    <property type="molecule type" value="Genomic_DNA"/>
</dbReference>
<dbReference type="PANTHER" id="PTHR10000">
    <property type="entry name" value="PHOSPHOSERINE PHOSPHATASE"/>
    <property type="match status" value="1"/>
</dbReference>
<keyword evidence="1" id="KW-0378">Hydrolase</keyword>
<dbReference type="InterPro" id="IPR006379">
    <property type="entry name" value="HAD-SF_hydro_IIB"/>
</dbReference>
<sequence length="309" mass="33891">MNRSTTCTLPLEAEEPSCVLRGESGSVSEYPIHNFVRPSTAVRYFWVDLDGTFVSHNAECMKRNIETFLKAIARGHQIFFCTGRTLQGALSALPVDVRESIGFHGYPGVYQNGAIVYGPDGRLLREAHFSSEVLSRIIDGILYAKHEKYCIFLSKDSWHVITDDLSSIYSLLEILEITTEVEVSDVEGVKSSIITKIIIMDYDKISGNFHNMRGVDFIIKGGLDDIVDVSPIGVTKASGLEVLLSELGVSPSECGFIGDGENDVEAMHFIGHSFAVGNAIDKAKAAAKYIVQQTNDECAFTTVMEAVYG</sequence>
<evidence type="ECO:0000313" key="1">
    <source>
        <dbReference type="EMBL" id="KAK1937956.1"/>
    </source>
</evidence>
<dbReference type="SUPFAM" id="SSF56784">
    <property type="entry name" value="HAD-like"/>
    <property type="match status" value="1"/>
</dbReference>
<evidence type="ECO:0000313" key="2">
    <source>
        <dbReference type="Proteomes" id="UP001195914"/>
    </source>
</evidence>
<dbReference type="Proteomes" id="UP001195914">
    <property type="component" value="Unassembled WGS sequence"/>
</dbReference>
<accession>A0AAD9LIW7</accession>
<dbReference type="GO" id="GO:0016791">
    <property type="term" value="F:phosphatase activity"/>
    <property type="evidence" value="ECO:0007669"/>
    <property type="project" value="UniProtKB-ARBA"/>
</dbReference>
<dbReference type="Pfam" id="PF08282">
    <property type="entry name" value="Hydrolase_3"/>
    <property type="match status" value="1"/>
</dbReference>